<sequence length="264" mass="27848">MISKLLLNGILTGILAGVVSFGVLHVFVGPQMERAIAFEQQKEANETPFMAHEEHTSDGHSHHSADGADVHSEVISRETQAGVGALVATTVFGGAVGGLFSLVFCFLHGRVGSISPGMLSFYISVGALLAFVILPTLKYPATPPGVGLSGTIGERTAYYFLLLAGSLFLQGASVVWYQKLKKNATGSAPLLAIGGYVVMTIIMLGVLPSINEVPSAFSGEILSNFRVASVATQAILWVVIGAIYGWYAHHALSSSHMRHIPVNS</sequence>
<reference evidence="2 3" key="1">
    <citation type="submission" date="2016-11" db="EMBL/GenBank/DDBJ databases">
        <authorList>
            <person name="Jaros S."/>
            <person name="Januszkiewicz K."/>
            <person name="Wedrychowicz H."/>
        </authorList>
    </citation>
    <scope>NUCLEOTIDE SEQUENCE [LARGE SCALE GENOMIC DNA]</scope>
    <source>
        <strain evidence="2 3">LMG 26898</strain>
    </source>
</reference>
<evidence type="ECO:0000313" key="3">
    <source>
        <dbReference type="Proteomes" id="UP000183983"/>
    </source>
</evidence>
<keyword evidence="1" id="KW-0812">Transmembrane</keyword>
<feature type="transmembrane region" description="Helical" evidence="1">
    <location>
        <begin position="157"/>
        <end position="177"/>
    </location>
</feature>
<dbReference type="Pfam" id="PF09490">
    <property type="entry name" value="CbtA"/>
    <property type="match status" value="1"/>
</dbReference>
<organism evidence="2 3">
    <name type="scientific">Pseudomonas asturiensis</name>
    <dbReference type="NCBI Taxonomy" id="1190415"/>
    <lineage>
        <taxon>Bacteria</taxon>
        <taxon>Pseudomonadati</taxon>
        <taxon>Pseudomonadota</taxon>
        <taxon>Gammaproteobacteria</taxon>
        <taxon>Pseudomonadales</taxon>
        <taxon>Pseudomonadaceae</taxon>
        <taxon>Pseudomonas</taxon>
    </lineage>
</organism>
<evidence type="ECO:0000256" key="1">
    <source>
        <dbReference type="SAM" id="Phobius"/>
    </source>
</evidence>
<dbReference type="RefSeq" id="WP_073170047.1">
    <property type="nucleotide sequence ID" value="NZ_FRDA01000013.1"/>
</dbReference>
<dbReference type="EMBL" id="FRDA01000013">
    <property type="protein sequence ID" value="SHN21136.1"/>
    <property type="molecule type" value="Genomic_DNA"/>
</dbReference>
<gene>
    <name evidence="2" type="ORF">SAMN05216593_113144</name>
</gene>
<feature type="transmembrane region" description="Helical" evidence="1">
    <location>
        <begin position="5"/>
        <end position="28"/>
    </location>
</feature>
<dbReference type="STRING" id="1190415.SAMN05216593_113144"/>
<feature type="transmembrane region" description="Helical" evidence="1">
    <location>
        <begin position="189"/>
        <end position="210"/>
    </location>
</feature>
<protein>
    <submittedName>
        <fullName evidence="2">Probable cobalt transporter subunit (CbtA)</fullName>
    </submittedName>
</protein>
<dbReference type="AlphaFoldDB" id="A0A1M7PUI0"/>
<accession>A0A1M7PUI0</accession>
<keyword evidence="1" id="KW-1133">Transmembrane helix</keyword>
<evidence type="ECO:0000313" key="2">
    <source>
        <dbReference type="EMBL" id="SHN21136.1"/>
    </source>
</evidence>
<dbReference type="Proteomes" id="UP000183983">
    <property type="component" value="Unassembled WGS sequence"/>
</dbReference>
<feature type="transmembrane region" description="Helical" evidence="1">
    <location>
        <begin position="230"/>
        <end position="248"/>
    </location>
</feature>
<proteinExistence type="predicted"/>
<dbReference type="OrthoDB" id="6851830at2"/>
<feature type="transmembrane region" description="Helical" evidence="1">
    <location>
        <begin position="119"/>
        <end position="137"/>
    </location>
</feature>
<keyword evidence="1" id="KW-0472">Membrane</keyword>
<feature type="transmembrane region" description="Helical" evidence="1">
    <location>
        <begin position="83"/>
        <end position="107"/>
    </location>
</feature>
<name>A0A1M7PUI0_9PSED</name>
<dbReference type="InterPro" id="IPR012666">
    <property type="entry name" value="CbtA_put"/>
</dbReference>